<keyword evidence="1" id="KW-1133">Transmembrane helix</keyword>
<proteinExistence type="predicted"/>
<name>A0A022W9K1_TRIRU</name>
<feature type="signal peptide" evidence="2">
    <location>
        <begin position="1"/>
        <end position="15"/>
    </location>
</feature>
<dbReference type="Proteomes" id="UP000023758">
    <property type="component" value="Unassembled WGS sequence"/>
</dbReference>
<feature type="chain" id="PRO_5012294271" description="Secreted protein" evidence="2">
    <location>
        <begin position="16"/>
        <end position="115"/>
    </location>
</feature>
<evidence type="ECO:0000256" key="1">
    <source>
        <dbReference type="SAM" id="Phobius"/>
    </source>
</evidence>
<dbReference type="AlphaFoldDB" id="A0A022W9K1"/>
<gene>
    <name evidence="3" type="ORF">H103_02379</name>
</gene>
<reference evidence="3" key="1">
    <citation type="submission" date="2014-02" db="EMBL/GenBank/DDBJ databases">
        <title>The Genome Sequence of Trichophyton rubrum (morphotype fischeri) CBS 288.86.</title>
        <authorList>
            <consortium name="The Broad Institute Genomics Platform"/>
            <person name="Cuomo C.A."/>
            <person name="White T.C."/>
            <person name="Graser Y."/>
            <person name="Martinez-Rossi N."/>
            <person name="Heitman J."/>
            <person name="Young S.K."/>
            <person name="Zeng Q."/>
            <person name="Gargeya S."/>
            <person name="Abouelleil A."/>
            <person name="Alvarado L."/>
            <person name="Chapman S.B."/>
            <person name="Gainer-Dewar J."/>
            <person name="Goldberg J."/>
            <person name="Griggs A."/>
            <person name="Gujja S."/>
            <person name="Hansen M."/>
            <person name="Howarth C."/>
            <person name="Imamovic A."/>
            <person name="Larimer J."/>
            <person name="Martinez D."/>
            <person name="Murphy C."/>
            <person name="Pearson M.D."/>
            <person name="Persinoti G."/>
            <person name="Poon T."/>
            <person name="Priest M."/>
            <person name="Roberts A.D."/>
            <person name="Saif S."/>
            <person name="Shea T.D."/>
            <person name="Sykes S.N."/>
            <person name="Wortman J."/>
            <person name="Nusbaum C."/>
            <person name="Birren B."/>
        </authorList>
    </citation>
    <scope>NUCLEOTIDE SEQUENCE [LARGE SCALE GENOMIC DNA]</scope>
    <source>
        <strain evidence="3">CBS 288.86</strain>
    </source>
</reference>
<evidence type="ECO:0008006" key="4">
    <source>
        <dbReference type="Google" id="ProtNLM"/>
    </source>
</evidence>
<sequence length="115" mass="12899">MKFLHAAACAGCSPAAFFLDLAGLPACPKKDMAKQAQQSWETVALGFPRYSCRIHTAWGARLLSSPKKMEKKQRRPLLLFFFPLPLASFFNHIFVGSIVGFVPFFGFLFLRQWAG</sequence>
<evidence type="ECO:0000313" key="3">
    <source>
        <dbReference type="EMBL" id="EZF54994.1"/>
    </source>
</evidence>
<feature type="transmembrane region" description="Helical" evidence="1">
    <location>
        <begin position="77"/>
        <end position="110"/>
    </location>
</feature>
<dbReference type="HOGENOM" id="CLU_2110690_0_0_1"/>
<keyword evidence="1" id="KW-0472">Membrane</keyword>
<evidence type="ECO:0000256" key="2">
    <source>
        <dbReference type="SAM" id="SignalP"/>
    </source>
</evidence>
<organism evidence="3">
    <name type="scientific">Trichophyton rubrum CBS 288.86</name>
    <dbReference type="NCBI Taxonomy" id="1215330"/>
    <lineage>
        <taxon>Eukaryota</taxon>
        <taxon>Fungi</taxon>
        <taxon>Dikarya</taxon>
        <taxon>Ascomycota</taxon>
        <taxon>Pezizomycotina</taxon>
        <taxon>Eurotiomycetes</taxon>
        <taxon>Eurotiomycetidae</taxon>
        <taxon>Onygenales</taxon>
        <taxon>Arthrodermataceae</taxon>
        <taxon>Trichophyton</taxon>
    </lineage>
</organism>
<keyword evidence="1" id="KW-0812">Transmembrane</keyword>
<keyword evidence="2" id="KW-0732">Signal</keyword>
<accession>A0A022W9K1</accession>
<protein>
    <recommendedName>
        <fullName evidence="4">Secreted protein</fullName>
    </recommendedName>
</protein>
<dbReference type="EMBL" id="KK207766">
    <property type="protein sequence ID" value="EZF54994.1"/>
    <property type="molecule type" value="Genomic_DNA"/>
</dbReference>